<keyword evidence="5" id="KW-1005">Bacterial flagellum biogenesis</keyword>
<keyword evidence="6" id="KW-0653">Protein transport</keyword>
<protein>
    <recommendedName>
        <fullName evidence="3">Flagellar assembly protein FliH</fullName>
    </recommendedName>
</protein>
<dbReference type="RefSeq" id="WP_181860257.1">
    <property type="nucleotide sequence ID" value="NZ_QQBG01000005.1"/>
</dbReference>
<dbReference type="InterPro" id="IPR051472">
    <property type="entry name" value="T3SS_Stator/FliH"/>
</dbReference>
<dbReference type="GO" id="GO:0015031">
    <property type="term" value="P:protein transport"/>
    <property type="evidence" value="ECO:0007669"/>
    <property type="project" value="UniProtKB-KW"/>
</dbReference>
<keyword evidence="4" id="KW-0813">Transport</keyword>
<dbReference type="PANTHER" id="PTHR34982">
    <property type="entry name" value="YOP PROTEINS TRANSLOCATION PROTEIN L"/>
    <property type="match status" value="1"/>
</dbReference>
<feature type="domain" description="Flagellar assembly protein FliH/Type III secretion system HrpE" evidence="8">
    <location>
        <begin position="74"/>
        <end position="201"/>
    </location>
</feature>
<comment type="caution">
    <text evidence="9">The sequence shown here is derived from an EMBL/GenBank/DDBJ whole genome shotgun (WGS) entry which is preliminary data.</text>
</comment>
<comment type="similarity">
    <text evidence="2">Belongs to the FliH family.</text>
</comment>
<dbReference type="EMBL" id="QQBG01000005">
    <property type="protein sequence ID" value="RDB31845.1"/>
    <property type="molecule type" value="Genomic_DNA"/>
</dbReference>
<dbReference type="PANTHER" id="PTHR34982:SF1">
    <property type="entry name" value="FLAGELLAR ASSEMBLY PROTEIN FLIH"/>
    <property type="match status" value="1"/>
</dbReference>
<evidence type="ECO:0000256" key="4">
    <source>
        <dbReference type="ARBA" id="ARBA00022448"/>
    </source>
</evidence>
<name>A0A369KGL5_9BACT</name>
<dbReference type="AlphaFoldDB" id="A0A369KGL5"/>
<dbReference type="Proteomes" id="UP000253816">
    <property type="component" value="Unassembled WGS sequence"/>
</dbReference>
<dbReference type="InterPro" id="IPR018035">
    <property type="entry name" value="Flagellar_FliH/T3SS_HrpE"/>
</dbReference>
<organism evidence="9 10">
    <name type="scientific">Candidatus Similichlamydia laticola</name>
    <dbReference type="NCBI Taxonomy" id="2170265"/>
    <lineage>
        <taxon>Bacteria</taxon>
        <taxon>Pseudomonadati</taxon>
        <taxon>Chlamydiota</taxon>
        <taxon>Chlamydiia</taxon>
        <taxon>Parachlamydiales</taxon>
        <taxon>Candidatus Parilichlamydiaceae</taxon>
        <taxon>Candidatus Similichlamydia</taxon>
    </lineage>
</organism>
<dbReference type="GO" id="GO:0005829">
    <property type="term" value="C:cytosol"/>
    <property type="evidence" value="ECO:0007669"/>
    <property type="project" value="TreeGrafter"/>
</dbReference>
<evidence type="ECO:0000256" key="1">
    <source>
        <dbReference type="ARBA" id="ARBA00003041"/>
    </source>
</evidence>
<evidence type="ECO:0000259" key="8">
    <source>
        <dbReference type="Pfam" id="PF02108"/>
    </source>
</evidence>
<proteinExistence type="inferred from homology"/>
<evidence type="ECO:0000256" key="7">
    <source>
        <dbReference type="ARBA" id="ARBA00023225"/>
    </source>
</evidence>
<evidence type="ECO:0000256" key="2">
    <source>
        <dbReference type="ARBA" id="ARBA00006602"/>
    </source>
</evidence>
<evidence type="ECO:0000313" key="10">
    <source>
        <dbReference type="Proteomes" id="UP000253816"/>
    </source>
</evidence>
<sequence>MYNNKKFLVLPMGHELTLAVDQRVVKKEELDTILSVQEVLVRAQEELIFLKKKNQETCTLLEKQAEERGFQKGLDKVAQVIADLERASENIRTSLEPLVIKIALKAAQSVIERELAVDPSAISDIVAKALRSVAQHKNVTLFCNEQALEILTEERPRLLEIVTGAEQFNIVVKNDLPPKGYIIQTERGIINRANVDEVWERLEKIFLKQVAQADTSHRQGTEKGS</sequence>
<reference evidence="9 10" key="1">
    <citation type="submission" date="2018-07" db="EMBL/GenBank/DDBJ databases">
        <title>Comparative genomics of the Candidatus Parilichlamydiaceae reveals evidence of convergent evolution and genome reduction in the phylum Chlamydiae.</title>
        <authorList>
            <person name="Taylor-Brown A."/>
            <person name="Polkinghorne A."/>
        </authorList>
    </citation>
    <scope>NUCLEOTIDE SEQUENCE [LARGE SCALE GENOMIC DNA]</scope>
    <source>
        <strain evidence="9 10">Hat2</strain>
    </source>
</reference>
<evidence type="ECO:0000256" key="3">
    <source>
        <dbReference type="ARBA" id="ARBA00016507"/>
    </source>
</evidence>
<accession>A0A369KGL5</accession>
<evidence type="ECO:0000313" key="9">
    <source>
        <dbReference type="EMBL" id="RDB31845.1"/>
    </source>
</evidence>
<dbReference type="GO" id="GO:0044781">
    <property type="term" value="P:bacterial-type flagellum organization"/>
    <property type="evidence" value="ECO:0007669"/>
    <property type="project" value="UniProtKB-KW"/>
</dbReference>
<evidence type="ECO:0000256" key="6">
    <source>
        <dbReference type="ARBA" id="ARBA00022927"/>
    </source>
</evidence>
<dbReference type="Pfam" id="PF02108">
    <property type="entry name" value="FliH"/>
    <property type="match status" value="1"/>
</dbReference>
<keyword evidence="10" id="KW-1185">Reference proteome</keyword>
<comment type="function">
    <text evidence="1">Needed for flagellar regrowth and assembly.</text>
</comment>
<evidence type="ECO:0000256" key="5">
    <source>
        <dbReference type="ARBA" id="ARBA00022795"/>
    </source>
</evidence>
<gene>
    <name evidence="9" type="ORF">HAT2_00045</name>
</gene>
<keyword evidence="7" id="KW-1006">Bacterial flagellum protein export</keyword>